<evidence type="ECO:0000313" key="15">
    <source>
        <dbReference type="Proteomes" id="UP000191024"/>
    </source>
</evidence>
<evidence type="ECO:0000256" key="4">
    <source>
        <dbReference type="ARBA" id="ARBA00023125"/>
    </source>
</evidence>
<comment type="function">
    <text evidence="7">DNA-binding transcription factor that specifically binds heat shock promoter elements (HSE) and activates transcription.</text>
</comment>
<feature type="compositionally biased region" description="Basic and acidic residues" evidence="12">
    <location>
        <begin position="500"/>
        <end position="518"/>
    </location>
</feature>
<dbReference type="AlphaFoldDB" id="A0A1G4KAN4"/>
<keyword evidence="3" id="KW-0805">Transcription regulation</keyword>
<dbReference type="InterPro" id="IPR036390">
    <property type="entry name" value="WH_DNA-bd_sf"/>
</dbReference>
<evidence type="ECO:0000256" key="3">
    <source>
        <dbReference type="ARBA" id="ARBA00023015"/>
    </source>
</evidence>
<name>A0A1G4KAN4_9SACH</name>
<evidence type="ECO:0000313" key="14">
    <source>
        <dbReference type="EMBL" id="SCV01279.1"/>
    </source>
</evidence>
<keyword evidence="5" id="KW-0804">Transcription</keyword>
<feature type="compositionally biased region" description="Low complexity" evidence="12">
    <location>
        <begin position="263"/>
        <end position="272"/>
    </location>
</feature>
<dbReference type="SMART" id="SM00415">
    <property type="entry name" value="HSF"/>
    <property type="match status" value="1"/>
</dbReference>
<comment type="subcellular location">
    <subcellularLocation>
        <location evidence="1">Nucleus</location>
    </subcellularLocation>
</comment>
<dbReference type="STRING" id="1230905.A0A1G4KAN4"/>
<dbReference type="Gene3D" id="1.10.10.10">
    <property type="entry name" value="Winged helix-like DNA-binding domain superfamily/Winged helix DNA-binding domain"/>
    <property type="match status" value="1"/>
</dbReference>
<comment type="similarity">
    <text evidence="2 11">Belongs to the HSF family.</text>
</comment>
<reference evidence="14 15" key="1">
    <citation type="submission" date="2016-03" db="EMBL/GenBank/DDBJ databases">
        <authorList>
            <person name="Devillers H."/>
        </authorList>
    </citation>
    <scope>NUCLEOTIDE SEQUENCE [LARGE SCALE GENOMIC DNA]</scope>
    <source>
        <strain evidence="14">CBS 11717</strain>
    </source>
</reference>
<dbReference type="PANTHER" id="PTHR10015">
    <property type="entry name" value="HEAT SHOCK TRANSCRIPTION FACTOR"/>
    <property type="match status" value="1"/>
</dbReference>
<dbReference type="Proteomes" id="UP000191024">
    <property type="component" value="Chromosome G"/>
</dbReference>
<dbReference type="GO" id="GO:0032993">
    <property type="term" value="C:protein-DNA complex"/>
    <property type="evidence" value="ECO:0007669"/>
    <property type="project" value="UniProtKB-ARBA"/>
</dbReference>
<dbReference type="EMBL" id="LT598469">
    <property type="protein sequence ID" value="SCV01279.1"/>
    <property type="molecule type" value="Genomic_DNA"/>
</dbReference>
<keyword evidence="6" id="KW-0539">Nucleus</keyword>
<dbReference type="GO" id="GO:0043565">
    <property type="term" value="F:sequence-specific DNA binding"/>
    <property type="evidence" value="ECO:0007669"/>
    <property type="project" value="InterPro"/>
</dbReference>
<dbReference type="Pfam" id="PF00447">
    <property type="entry name" value="HSF_DNA-bind"/>
    <property type="match status" value="1"/>
</dbReference>
<comment type="subunit">
    <text evidence="8">Homotrimer. Homotrimerization increases the affinity of HSF1 to DNA.</text>
</comment>
<feature type="region of interest" description="Disordered" evidence="12">
    <location>
        <begin position="499"/>
        <end position="545"/>
    </location>
</feature>
<dbReference type="FunFam" id="1.10.10.10:FF:000027">
    <property type="entry name" value="Heat shock transcription factor 1"/>
    <property type="match status" value="1"/>
</dbReference>
<dbReference type="OrthoDB" id="60033at2759"/>
<feature type="compositionally biased region" description="Basic and acidic residues" evidence="12">
    <location>
        <begin position="593"/>
        <end position="603"/>
    </location>
</feature>
<keyword evidence="4" id="KW-0238">DNA-binding</keyword>
<feature type="region of interest" description="Disordered" evidence="12">
    <location>
        <begin position="259"/>
        <end position="280"/>
    </location>
</feature>
<feature type="region of interest" description="Disordered" evidence="12">
    <location>
        <begin position="396"/>
        <end position="426"/>
    </location>
</feature>
<evidence type="ECO:0000256" key="12">
    <source>
        <dbReference type="SAM" id="MobiDB-lite"/>
    </source>
</evidence>
<protein>
    <recommendedName>
        <fullName evidence="9">Heat shock transcription factor</fullName>
    </recommendedName>
    <alternativeName>
        <fullName evidence="10">Heat shock factor protein</fullName>
    </alternativeName>
</protein>
<dbReference type="PROSITE" id="PS00434">
    <property type="entry name" value="HSF_DOMAIN"/>
    <property type="match status" value="1"/>
</dbReference>
<evidence type="ECO:0000256" key="11">
    <source>
        <dbReference type="RuleBase" id="RU004020"/>
    </source>
</evidence>
<evidence type="ECO:0000256" key="2">
    <source>
        <dbReference type="ARBA" id="ARBA00006403"/>
    </source>
</evidence>
<evidence type="ECO:0000256" key="5">
    <source>
        <dbReference type="ARBA" id="ARBA00023163"/>
    </source>
</evidence>
<evidence type="ECO:0000259" key="13">
    <source>
        <dbReference type="PROSITE" id="PS00434"/>
    </source>
</evidence>
<feature type="region of interest" description="Disordered" evidence="12">
    <location>
        <begin position="442"/>
        <end position="464"/>
    </location>
</feature>
<feature type="region of interest" description="Disordered" evidence="12">
    <location>
        <begin position="572"/>
        <end position="617"/>
    </location>
</feature>
<evidence type="ECO:0000256" key="1">
    <source>
        <dbReference type="ARBA" id="ARBA00004123"/>
    </source>
</evidence>
<evidence type="ECO:0000256" key="7">
    <source>
        <dbReference type="ARBA" id="ARBA00059868"/>
    </source>
</evidence>
<feature type="domain" description="HSF-type DNA-binding" evidence="13">
    <location>
        <begin position="199"/>
        <end position="223"/>
    </location>
</feature>
<proteinExistence type="inferred from homology"/>
<dbReference type="GO" id="GO:0003700">
    <property type="term" value="F:DNA-binding transcription factor activity"/>
    <property type="evidence" value="ECO:0007669"/>
    <property type="project" value="InterPro"/>
</dbReference>
<evidence type="ECO:0000256" key="10">
    <source>
        <dbReference type="ARBA" id="ARBA00084017"/>
    </source>
</evidence>
<accession>A0A1G4KAN4</accession>
<keyword evidence="15" id="KW-1185">Reference proteome</keyword>
<dbReference type="InterPro" id="IPR000232">
    <property type="entry name" value="HSF_DNA-bd"/>
</dbReference>
<dbReference type="GO" id="GO:0005634">
    <property type="term" value="C:nucleus"/>
    <property type="evidence" value="ECO:0007669"/>
    <property type="project" value="UniProtKB-SubCell"/>
</dbReference>
<dbReference type="SUPFAM" id="SSF46785">
    <property type="entry name" value="Winged helix' DNA-binding domain"/>
    <property type="match status" value="1"/>
</dbReference>
<dbReference type="InterPro" id="IPR036388">
    <property type="entry name" value="WH-like_DNA-bd_sf"/>
</dbReference>
<evidence type="ECO:0000256" key="9">
    <source>
        <dbReference type="ARBA" id="ARBA00068818"/>
    </source>
</evidence>
<evidence type="ECO:0000256" key="8">
    <source>
        <dbReference type="ARBA" id="ARBA00062447"/>
    </source>
</evidence>
<dbReference type="PRINTS" id="PR00056">
    <property type="entry name" value="HSFDOMAIN"/>
</dbReference>
<sequence>MSKYSNQKDPSALNIKDLENIIEPDDSTAPVIDANSQHPGLATVNDANSVIEDIVNPSLDPAMMMPQPRTASQEITQFSPSIPVASLAPHDQNIVRRGTPVGIYQPQGSPSAGQAQLHENLLSDTLLMPYRTRFLQNPNHRPSPPPNKRKLTATKTRPAFINKLWSMVNDTTNQKLIKWSDDGKSFIVTNREKFVHEILPKYFKHSNFASFVRQLNMYGWHKVQDVRSGSIQGSSDERWQFKNDHFVRGREEMLDEIVRQKPSSNSNNNNNSKDSFGTQTNEDMDIGIMLNELETVKFNQMAIAEDLKRMSKDNEMLWKENMLARERHQAQQQALNKILHLLASLLGSNTTKLLGGDLINELTRTNSNMENQAAAHPWDPTHAAPIARPRLLLKNRTTPVPTSPDEGSIYHTNSRNASASTMPQTAGISPIQELDRWSIHQPSTASEATSPGFGSSRISEVPFEPQSPAVDTTFLNDLQTNIKHQGESIQELQDWISRISPDEDPHGGAHHSEPEQHAASHVTMLPDSSTMGSGPGSGSGHGTASVYEDTAASTQPAHAKFDLQDYLSTPANTALTPLLQEESPAGSPAQMDDNPKSRKRSDAEIQELPNPTKKQHL</sequence>
<feature type="compositionally biased region" description="Polar residues" evidence="12">
    <location>
        <begin position="442"/>
        <end position="458"/>
    </location>
</feature>
<feature type="compositionally biased region" description="Polar residues" evidence="12">
    <location>
        <begin position="410"/>
        <end position="426"/>
    </location>
</feature>
<dbReference type="PANTHER" id="PTHR10015:SF427">
    <property type="entry name" value="HEAT SHOCK FACTOR PROTEIN"/>
    <property type="match status" value="1"/>
</dbReference>
<organism evidence="14 15">
    <name type="scientific">Lachancea mirantina</name>
    <dbReference type="NCBI Taxonomy" id="1230905"/>
    <lineage>
        <taxon>Eukaryota</taxon>
        <taxon>Fungi</taxon>
        <taxon>Dikarya</taxon>
        <taxon>Ascomycota</taxon>
        <taxon>Saccharomycotina</taxon>
        <taxon>Saccharomycetes</taxon>
        <taxon>Saccharomycetales</taxon>
        <taxon>Saccharomycetaceae</taxon>
        <taxon>Lachancea</taxon>
    </lineage>
</organism>
<gene>
    <name evidence="14" type="ORF">LAMI_0G10462G</name>
</gene>
<evidence type="ECO:0000256" key="6">
    <source>
        <dbReference type="ARBA" id="ARBA00023242"/>
    </source>
</evidence>